<dbReference type="SMART" id="SM00490">
    <property type="entry name" value="HELICc"/>
    <property type="match status" value="1"/>
</dbReference>
<evidence type="ECO:0000259" key="6">
    <source>
        <dbReference type="PROSITE" id="PS51192"/>
    </source>
</evidence>
<evidence type="ECO:0000256" key="5">
    <source>
        <dbReference type="ARBA" id="ARBA00022840"/>
    </source>
</evidence>
<dbReference type="CDD" id="cd18787">
    <property type="entry name" value="SF2_C_DEAD"/>
    <property type="match status" value="1"/>
</dbReference>
<keyword evidence="3 8" id="KW-0378">Hydrolase</keyword>
<dbReference type="PANTHER" id="PTHR47959:SF1">
    <property type="entry name" value="ATP-DEPENDENT RNA HELICASE DBPA"/>
    <property type="match status" value="1"/>
</dbReference>
<dbReference type="Pfam" id="PF00271">
    <property type="entry name" value="Helicase_C"/>
    <property type="match status" value="1"/>
</dbReference>
<reference evidence="8" key="1">
    <citation type="submission" date="2017-04" db="EMBL/GenBank/DDBJ databases">
        <title>Population genomics of picophytoplankton unveils novel chromosome hypervariability.</title>
        <authorList>
            <consortium name="DOE Joint Genome Institute"/>
            <person name="Blanc-Mathieu R."/>
            <person name="Krasovec M."/>
            <person name="Hebrard M."/>
            <person name="Yau S."/>
            <person name="Desgranges E."/>
            <person name="Martin J."/>
            <person name="Schackwitz W."/>
            <person name="Kuo A."/>
            <person name="Salin G."/>
            <person name="Donnadieu C."/>
            <person name="Desdevises Y."/>
            <person name="Sanchez-Ferandin S."/>
            <person name="Moreau H."/>
            <person name="Rivals E."/>
            <person name="Grigoriev I.V."/>
            <person name="Grimsley N."/>
            <person name="Eyre-Walker A."/>
            <person name="Piganeau G."/>
        </authorList>
    </citation>
    <scope>NUCLEOTIDE SEQUENCE [LARGE SCALE GENOMIC DNA]</scope>
    <source>
        <strain evidence="8">RCC 1115</strain>
    </source>
</reference>
<dbReference type="InterPro" id="IPR001650">
    <property type="entry name" value="Helicase_C-like"/>
</dbReference>
<evidence type="ECO:0000256" key="3">
    <source>
        <dbReference type="ARBA" id="ARBA00022801"/>
    </source>
</evidence>
<dbReference type="InterPro" id="IPR050079">
    <property type="entry name" value="DEAD_box_RNA_helicase"/>
</dbReference>
<dbReference type="GO" id="GO:0005524">
    <property type="term" value="F:ATP binding"/>
    <property type="evidence" value="ECO:0007669"/>
    <property type="project" value="UniProtKB-KW"/>
</dbReference>
<feature type="domain" description="Helicase C-terminal" evidence="7">
    <location>
        <begin position="269"/>
        <end position="448"/>
    </location>
</feature>
<organism evidence="8">
    <name type="scientific">Ostreococcus tauri</name>
    <name type="common">Marine green alga</name>
    <dbReference type="NCBI Taxonomy" id="70448"/>
    <lineage>
        <taxon>Eukaryota</taxon>
        <taxon>Viridiplantae</taxon>
        <taxon>Chlorophyta</taxon>
        <taxon>Mamiellophyceae</taxon>
        <taxon>Mamiellales</taxon>
        <taxon>Bathycoccaceae</taxon>
        <taxon>Ostreococcus</taxon>
    </lineage>
</organism>
<dbReference type="Proteomes" id="UP000195557">
    <property type="component" value="Unassembled WGS sequence"/>
</dbReference>
<dbReference type="PANTHER" id="PTHR47959">
    <property type="entry name" value="ATP-DEPENDENT RNA HELICASE RHLE-RELATED"/>
    <property type="match status" value="1"/>
</dbReference>
<evidence type="ECO:0000256" key="4">
    <source>
        <dbReference type="ARBA" id="ARBA00022806"/>
    </source>
</evidence>
<keyword evidence="4" id="KW-0347">Helicase</keyword>
<evidence type="ECO:0000259" key="7">
    <source>
        <dbReference type="PROSITE" id="PS51194"/>
    </source>
</evidence>
<dbReference type="PROSITE" id="PS51194">
    <property type="entry name" value="HELICASE_CTER"/>
    <property type="match status" value="1"/>
</dbReference>
<name>A0A1Y5IIB5_OSTTA</name>
<protein>
    <submittedName>
        <fullName evidence="8">P-loop containing nucleoside triphosphate hydrolase protein</fullName>
    </submittedName>
</protein>
<dbReference type="AlphaFoldDB" id="A0A1Y5IIB5"/>
<dbReference type="eggNOG" id="KOG0331">
    <property type="taxonomic scope" value="Eukaryota"/>
</dbReference>
<dbReference type="SMART" id="SM00487">
    <property type="entry name" value="DEXDc"/>
    <property type="match status" value="1"/>
</dbReference>
<dbReference type="PROSITE" id="PS51192">
    <property type="entry name" value="HELICASE_ATP_BIND_1"/>
    <property type="match status" value="1"/>
</dbReference>
<comment type="similarity">
    <text evidence="1">Belongs to the DEAD box helicase family. DDX21/DDX50 subfamily.</text>
</comment>
<dbReference type="CDD" id="cd00268">
    <property type="entry name" value="DEADc"/>
    <property type="match status" value="1"/>
</dbReference>
<dbReference type="Pfam" id="PF00270">
    <property type="entry name" value="DEAD"/>
    <property type="match status" value="1"/>
</dbReference>
<sequence>MSGDDDTPAAGDASTTVVATTRTMDDLGARVDALTCFLPPRVMTSLQARSIERLTTIQERTLRAARAARTDVVCRAPTGSGKTLAYVLPIADALWCEKESREGEDGVRAMIVTPTRELAAQVAAECERCCGTESCAVVVGGASAKVQEDAIKVKRAKIVVGTPGRLKEFVERGVIDLRTVETQVLDEIDRLLDGGFEGEIEAVMRPPGACQTLCFSATISSSLSRFLDRRLVPGYAEIVSEGLGGSNVGGRVEHFCFATKAGDDAIGMAVAQALEHYASERVDGKVGGQAIVFTETKLTAERVRATLTNMFTTEFNSGKRARRVTTLHGDLPQPARDATLASLRSGEVDVLVATDVASRGLDLPGVELVVHADAPKSADTYSHRAGRAGRPGCAVPGVSLLLSRPESSTETARLEREAKITFRRLVHIGERSRERVTGDLNLDLVERIDRGPVEERRHDSLISDNFAAFAADIQLIGEKKKSTTKKKRK</sequence>
<dbReference type="InterPro" id="IPR027417">
    <property type="entry name" value="P-loop_NTPase"/>
</dbReference>
<evidence type="ECO:0000256" key="2">
    <source>
        <dbReference type="ARBA" id="ARBA00022741"/>
    </source>
</evidence>
<dbReference type="GO" id="GO:0003676">
    <property type="term" value="F:nucleic acid binding"/>
    <property type="evidence" value="ECO:0007669"/>
    <property type="project" value="InterPro"/>
</dbReference>
<dbReference type="GO" id="GO:0003724">
    <property type="term" value="F:RNA helicase activity"/>
    <property type="evidence" value="ECO:0007669"/>
    <property type="project" value="TreeGrafter"/>
</dbReference>
<dbReference type="InterPro" id="IPR014001">
    <property type="entry name" value="Helicase_ATP-bd"/>
</dbReference>
<proteinExistence type="inferred from homology"/>
<gene>
    <name evidence="8" type="ORF">BE221DRAFT_188560</name>
</gene>
<accession>A0A1Y5IIB5</accession>
<dbReference type="Gene3D" id="3.40.50.300">
    <property type="entry name" value="P-loop containing nucleotide triphosphate hydrolases"/>
    <property type="match status" value="2"/>
</dbReference>
<dbReference type="InterPro" id="IPR044742">
    <property type="entry name" value="DEAD/DEAH_RhlB"/>
</dbReference>
<dbReference type="GO" id="GO:0005829">
    <property type="term" value="C:cytosol"/>
    <property type="evidence" value="ECO:0007669"/>
    <property type="project" value="TreeGrafter"/>
</dbReference>
<dbReference type="SUPFAM" id="SSF52540">
    <property type="entry name" value="P-loop containing nucleoside triphosphate hydrolases"/>
    <property type="match status" value="1"/>
</dbReference>
<dbReference type="GO" id="GO:0016787">
    <property type="term" value="F:hydrolase activity"/>
    <property type="evidence" value="ECO:0007669"/>
    <property type="project" value="UniProtKB-KW"/>
</dbReference>
<keyword evidence="2" id="KW-0547">Nucleotide-binding</keyword>
<dbReference type="EMBL" id="KZ155771">
    <property type="protein sequence ID" value="OUS49300.1"/>
    <property type="molecule type" value="Genomic_DNA"/>
</dbReference>
<dbReference type="InterPro" id="IPR011545">
    <property type="entry name" value="DEAD/DEAH_box_helicase_dom"/>
</dbReference>
<keyword evidence="5" id="KW-0067">ATP-binding</keyword>
<evidence type="ECO:0000256" key="1">
    <source>
        <dbReference type="ARBA" id="ARBA00006517"/>
    </source>
</evidence>
<feature type="domain" description="Helicase ATP-binding" evidence="6">
    <location>
        <begin position="63"/>
        <end position="237"/>
    </location>
</feature>
<evidence type="ECO:0000313" key="8">
    <source>
        <dbReference type="EMBL" id="OUS49300.1"/>
    </source>
</evidence>